<name>A0AA88KTE2_ARTSF</name>
<organism evidence="1 2">
    <name type="scientific">Artemia franciscana</name>
    <name type="common">Brine shrimp</name>
    <name type="synonym">Artemia sanfranciscana</name>
    <dbReference type="NCBI Taxonomy" id="6661"/>
    <lineage>
        <taxon>Eukaryota</taxon>
        <taxon>Metazoa</taxon>
        <taxon>Ecdysozoa</taxon>
        <taxon>Arthropoda</taxon>
        <taxon>Crustacea</taxon>
        <taxon>Branchiopoda</taxon>
        <taxon>Anostraca</taxon>
        <taxon>Artemiidae</taxon>
        <taxon>Artemia</taxon>
    </lineage>
</organism>
<evidence type="ECO:0000313" key="1">
    <source>
        <dbReference type="EMBL" id="KAK2701354.1"/>
    </source>
</evidence>
<comment type="caution">
    <text evidence="1">The sequence shown here is derived from an EMBL/GenBank/DDBJ whole genome shotgun (WGS) entry which is preliminary data.</text>
</comment>
<sequence length="111" mass="12806">MKISVIEAVNWAKLNKMVFSNKNVAMIFDASKRNDLQRLEIDVDSLHIPLVNHTRYLGLSIDLKLNMKLHINNILRETSNIINIMKCLAGKNWGADRSILKIFIQLQYGQK</sequence>
<dbReference type="Proteomes" id="UP001187531">
    <property type="component" value="Unassembled WGS sequence"/>
</dbReference>
<keyword evidence="2" id="KW-1185">Reference proteome</keyword>
<evidence type="ECO:0000313" key="2">
    <source>
        <dbReference type="Proteomes" id="UP001187531"/>
    </source>
</evidence>
<accession>A0AA88KTE2</accession>
<proteinExistence type="predicted"/>
<dbReference type="EMBL" id="JAVRJZ010005490">
    <property type="protein sequence ID" value="KAK2701354.1"/>
    <property type="molecule type" value="Genomic_DNA"/>
</dbReference>
<dbReference type="AlphaFoldDB" id="A0AA88KTE2"/>
<protein>
    <submittedName>
        <fullName evidence="1">Uncharacterized protein</fullName>
    </submittedName>
</protein>
<reference evidence="1" key="1">
    <citation type="submission" date="2023-07" db="EMBL/GenBank/DDBJ databases">
        <title>Chromosome-level genome assembly of Artemia franciscana.</title>
        <authorList>
            <person name="Jo E."/>
        </authorList>
    </citation>
    <scope>NUCLEOTIDE SEQUENCE</scope>
    <source>
        <tissue evidence="1">Whole body</tissue>
    </source>
</reference>
<gene>
    <name evidence="1" type="ORF">QYM36_019989</name>
</gene>